<dbReference type="eggNOG" id="COG3549">
    <property type="taxonomic scope" value="Bacteria"/>
</dbReference>
<dbReference type="Gene3D" id="3.30.2310.20">
    <property type="entry name" value="RelE-like"/>
    <property type="match status" value="1"/>
</dbReference>
<dbReference type="HOGENOM" id="CLU_155111_0_0_6"/>
<accession>D8KAP2</accession>
<gene>
    <name evidence="1" type="ordered locus">Nwat_2701</name>
</gene>
<proteinExistence type="predicted"/>
<protein>
    <submittedName>
        <fullName evidence="1">Plasmid maintenance system killer</fullName>
    </submittedName>
</protein>
<reference evidence="1 2" key="1">
    <citation type="submission" date="2010-06" db="EMBL/GenBank/DDBJ databases">
        <title>Complete sequence of chromosome of Nitrosococcus watsoni C-113.</title>
        <authorList>
            <consortium name="US DOE Joint Genome Institute"/>
            <person name="Lucas S."/>
            <person name="Copeland A."/>
            <person name="Lapidus A."/>
            <person name="Cheng J.-F."/>
            <person name="Bruce D."/>
            <person name="Goodwin L."/>
            <person name="Pitluck S."/>
            <person name="Malfatti S.A."/>
            <person name="Chain P.S.G."/>
            <person name="Land M."/>
            <person name="Hauser L."/>
            <person name="Kyrpides N."/>
            <person name="Ivanova N."/>
            <person name="Cambell M.A."/>
            <person name="Heidelberg J.F."/>
            <person name="Klotz M.G."/>
            <person name="Woyke T."/>
        </authorList>
    </citation>
    <scope>NUCLEOTIDE SEQUENCE [LARGE SCALE GENOMIC DNA]</scope>
    <source>
        <strain evidence="1 2">C-113</strain>
    </source>
</reference>
<dbReference type="OrthoDB" id="9801102at2"/>
<name>D8KAP2_NITWC</name>
<dbReference type="InterPro" id="IPR007711">
    <property type="entry name" value="HigB-1"/>
</dbReference>
<dbReference type="KEGG" id="nwa:Nwat_2701"/>
<dbReference type="SUPFAM" id="SSF143011">
    <property type="entry name" value="RelE-like"/>
    <property type="match status" value="1"/>
</dbReference>
<dbReference type="RefSeq" id="WP_013221535.1">
    <property type="nucleotide sequence ID" value="NC_014315.1"/>
</dbReference>
<dbReference type="InterPro" id="IPR035093">
    <property type="entry name" value="RelE/ParE_toxin_dom_sf"/>
</dbReference>
<dbReference type="PANTHER" id="PTHR40266">
    <property type="entry name" value="TOXIN HIGB-1"/>
    <property type="match status" value="1"/>
</dbReference>
<organism evidence="1 2">
    <name type="scientific">Nitrosococcus watsoni (strain C-113)</name>
    <dbReference type="NCBI Taxonomy" id="105559"/>
    <lineage>
        <taxon>Bacteria</taxon>
        <taxon>Pseudomonadati</taxon>
        <taxon>Pseudomonadota</taxon>
        <taxon>Gammaproteobacteria</taxon>
        <taxon>Chromatiales</taxon>
        <taxon>Chromatiaceae</taxon>
        <taxon>Nitrosococcus</taxon>
    </lineage>
</organism>
<sequence length="92" mass="10783">MIKSFRHKGLKKYFESGTKAGIQPQHAKRLRMQLIALDTATTIQDMDIPGFKLHSLKGANEEHWSIWISGNWRLTFEFRDGNAFVLDYEDYH</sequence>
<dbReference type="AlphaFoldDB" id="D8KAP2"/>
<dbReference type="Pfam" id="PF05015">
    <property type="entry name" value="HigB-like_toxin"/>
    <property type="match status" value="1"/>
</dbReference>
<dbReference type="EMBL" id="CP002086">
    <property type="protein sequence ID" value="ADJ29469.1"/>
    <property type="molecule type" value="Genomic_DNA"/>
</dbReference>
<dbReference type="PANTHER" id="PTHR40266:SF2">
    <property type="entry name" value="TOXIN HIGB-1"/>
    <property type="match status" value="1"/>
</dbReference>
<dbReference type="STRING" id="105559.Nwat_2701"/>
<evidence type="ECO:0000313" key="2">
    <source>
        <dbReference type="Proteomes" id="UP000000393"/>
    </source>
</evidence>
<dbReference type="Proteomes" id="UP000000393">
    <property type="component" value="Chromosome"/>
</dbReference>
<evidence type="ECO:0000313" key="1">
    <source>
        <dbReference type="EMBL" id="ADJ29469.1"/>
    </source>
</evidence>
<keyword evidence="2" id="KW-1185">Reference proteome</keyword>